<protein>
    <submittedName>
        <fullName evidence="3">ATP-binding protein</fullName>
    </submittedName>
</protein>
<keyword evidence="3" id="KW-0067">ATP-binding</keyword>
<feature type="domain" description="DUF234" evidence="1">
    <location>
        <begin position="317"/>
        <end position="403"/>
    </location>
</feature>
<dbReference type="Proteomes" id="UP000297872">
    <property type="component" value="Unassembled WGS sequence"/>
</dbReference>
<dbReference type="RefSeq" id="WP_118116593.1">
    <property type="nucleotide sequence ID" value="NZ_DAWCZC010000095.1"/>
</dbReference>
<dbReference type="InterPro" id="IPR027417">
    <property type="entry name" value="P-loop_NTPase"/>
</dbReference>
<dbReference type="OrthoDB" id="9813134at2"/>
<dbReference type="GeneID" id="302996001"/>
<dbReference type="AlphaFoldDB" id="A0A4Y8VBF9"/>
<dbReference type="PANTHER" id="PTHR34704:SF1">
    <property type="entry name" value="ATPASE"/>
    <property type="match status" value="1"/>
</dbReference>
<sequence>MKFYDRTKELALFADIYTKSQQEAQMTVLVGRRRIGKTELALRCGHEGSLLYFFVARKSENMLCQDFKEEAERKLDMPLGNYSSFAELFHQLLFISQSHPFTLVIDEFQDWLRINPSIFSEMQREWDLAKSKSKMNLIISGSIYSLMHRIFEDSKEPLFSRANRIINLRAFDTDVLKEILHDFNPNYTASDLLTLYTLSNGVAWYVNLFMSNGKTTSQKMLNMQTEENSPFINEGKNILIEEFGTDYANYFSILSCIACGEVTRAQIEALTGIKEVGGYLERLKSHYNLIERHVPIFSKPKSKSVRYILSDNFLIFWFRFFYKYQNFIESGALNQLHRIIMRDISTVEGFMLERYFRQKLSESQQYTQIGQFWDRKGGNEIDIVAINEIDGIIDIYEVKKDKFRYDESLLKQKVDYMLQVYPELKKLEIRLGCLSLEDM</sequence>
<evidence type="ECO:0000259" key="1">
    <source>
        <dbReference type="Pfam" id="PF03008"/>
    </source>
</evidence>
<organism evidence="3 4">
    <name type="scientific">Segatella hominis</name>
    <dbReference type="NCBI Taxonomy" id="2518605"/>
    <lineage>
        <taxon>Bacteria</taxon>
        <taxon>Pseudomonadati</taxon>
        <taxon>Bacteroidota</taxon>
        <taxon>Bacteroidia</taxon>
        <taxon>Bacteroidales</taxon>
        <taxon>Prevotellaceae</taxon>
        <taxon>Segatella</taxon>
    </lineage>
</organism>
<keyword evidence="3" id="KW-0547">Nucleotide-binding</keyword>
<dbReference type="GO" id="GO:0005524">
    <property type="term" value="F:ATP binding"/>
    <property type="evidence" value="ECO:0007669"/>
    <property type="project" value="UniProtKB-KW"/>
</dbReference>
<evidence type="ECO:0000259" key="2">
    <source>
        <dbReference type="Pfam" id="PF13173"/>
    </source>
</evidence>
<dbReference type="InterPro" id="IPR004256">
    <property type="entry name" value="DUF234"/>
</dbReference>
<dbReference type="InterPro" id="IPR041682">
    <property type="entry name" value="AAA_14"/>
</dbReference>
<reference evidence="3 4" key="1">
    <citation type="submission" date="2019-02" db="EMBL/GenBank/DDBJ databases">
        <title>Draft Genome Sequence of the Prevotella sp. BCRC 81118, Isolated from Human Feces.</title>
        <authorList>
            <person name="Huang C.-H."/>
        </authorList>
    </citation>
    <scope>NUCLEOTIDE SEQUENCE [LARGE SCALE GENOMIC DNA]</scope>
    <source>
        <strain evidence="3 4">BCRC 81118</strain>
    </source>
</reference>
<dbReference type="Pfam" id="PF03008">
    <property type="entry name" value="DUF234"/>
    <property type="match status" value="1"/>
</dbReference>
<name>A0A4Y8VBF9_9BACT</name>
<dbReference type="Pfam" id="PF13173">
    <property type="entry name" value="AAA_14"/>
    <property type="match status" value="1"/>
</dbReference>
<proteinExistence type="predicted"/>
<keyword evidence="4" id="KW-1185">Reference proteome</keyword>
<comment type="caution">
    <text evidence="3">The sequence shown here is derived from an EMBL/GenBank/DDBJ whole genome shotgun (WGS) entry which is preliminary data.</text>
</comment>
<feature type="domain" description="AAA" evidence="2">
    <location>
        <begin position="25"/>
        <end position="149"/>
    </location>
</feature>
<dbReference type="EMBL" id="SGVY01000035">
    <property type="protein sequence ID" value="TFH78041.1"/>
    <property type="molecule type" value="Genomic_DNA"/>
</dbReference>
<dbReference type="SUPFAM" id="SSF52540">
    <property type="entry name" value="P-loop containing nucleoside triphosphate hydrolases"/>
    <property type="match status" value="1"/>
</dbReference>
<dbReference type="Gene3D" id="3.40.50.300">
    <property type="entry name" value="P-loop containing nucleotide triphosphate hydrolases"/>
    <property type="match status" value="1"/>
</dbReference>
<accession>A0A4Y8VBF9</accession>
<evidence type="ECO:0000313" key="4">
    <source>
        <dbReference type="Proteomes" id="UP000297872"/>
    </source>
</evidence>
<dbReference type="PANTHER" id="PTHR34704">
    <property type="entry name" value="ATPASE"/>
    <property type="match status" value="1"/>
</dbReference>
<evidence type="ECO:0000313" key="3">
    <source>
        <dbReference type="EMBL" id="TFH78041.1"/>
    </source>
</evidence>
<gene>
    <name evidence="3" type="ORF">EXN75_12005</name>
</gene>